<reference evidence="2" key="1">
    <citation type="submission" date="2011-05" db="EMBL/GenBank/DDBJ databases">
        <title>Insights into the evolution of the great apes provided by the gorilla genome.</title>
        <authorList>
            <person name="Scally A."/>
        </authorList>
    </citation>
    <scope>NUCLEOTIDE SEQUENCE [LARGE SCALE GENOMIC DNA]</scope>
</reference>
<dbReference type="Ensembl" id="ENSGGOT00000060995.1">
    <property type="protein sequence ID" value="ENSGGOP00000046730.1"/>
    <property type="gene ID" value="ENSGGOG00000037170.1"/>
</dbReference>
<dbReference type="InParanoid" id="A0A2I2ZHH8"/>
<dbReference type="AlphaFoldDB" id="A0A2I2ZHH8"/>
<dbReference type="GeneTree" id="ENSGT00910000147476"/>
<name>A0A2I2ZHH8_GORGO</name>
<sequence>MGTVSAVGCSGRSLSPPSGALRGLLNTTPLSHLFVIYFLPCVRVRGHGGSEWELGYSKHSSHSLPFAVKTEAMGKNET</sequence>
<dbReference type="Bgee" id="ENSGGOG00000037170">
    <property type="expression patterns" value="Expressed in testis"/>
</dbReference>
<protein>
    <submittedName>
        <fullName evidence="1">Uncharacterized protein</fullName>
    </submittedName>
</protein>
<keyword evidence="2" id="KW-1185">Reference proteome</keyword>
<evidence type="ECO:0000313" key="2">
    <source>
        <dbReference type="Proteomes" id="UP000001519"/>
    </source>
</evidence>
<proteinExistence type="predicted"/>
<evidence type="ECO:0000313" key="1">
    <source>
        <dbReference type="Ensembl" id="ENSGGOP00000046730.1"/>
    </source>
</evidence>
<reference evidence="1 2" key="2">
    <citation type="journal article" date="2012" name="Nature">
        <title>Insights into hominid evolution from the gorilla genome sequence.</title>
        <authorList>
            <person name="Scally A."/>
            <person name="Dutheil J.Y."/>
            <person name="Hillier L.W."/>
            <person name="Jordan G.E."/>
            <person name="Goodhead I."/>
            <person name="Herrero J."/>
            <person name="Hobolth A."/>
            <person name="Lappalainen T."/>
            <person name="Mailund T."/>
            <person name="Marques-Bonet T."/>
            <person name="McCarthy S."/>
            <person name="Montgomery S.H."/>
            <person name="Schwalie P.C."/>
            <person name="Tang Y.A."/>
            <person name="Ward M.C."/>
            <person name="Xue Y."/>
            <person name="Yngvadottir B."/>
            <person name="Alkan C."/>
            <person name="Andersen L.N."/>
            <person name="Ayub Q."/>
            <person name="Ball E.V."/>
            <person name="Beal K."/>
            <person name="Bradley B.J."/>
            <person name="Chen Y."/>
            <person name="Clee C.M."/>
            <person name="Fitzgerald S."/>
            <person name="Graves T.A."/>
            <person name="Gu Y."/>
            <person name="Heath P."/>
            <person name="Heger A."/>
            <person name="Karakoc E."/>
            <person name="Kolb-Kokocinski A."/>
            <person name="Laird G.K."/>
            <person name="Lunter G."/>
            <person name="Meader S."/>
            <person name="Mort M."/>
            <person name="Mullikin J.C."/>
            <person name="Munch K."/>
            <person name="O'Connor T.D."/>
            <person name="Phillips A.D."/>
            <person name="Prado-Martinez J."/>
            <person name="Rogers A.S."/>
            <person name="Sajjadian S."/>
            <person name="Schmidt D."/>
            <person name="Shaw K."/>
            <person name="Simpson J.T."/>
            <person name="Stenson P.D."/>
            <person name="Turner D.J."/>
            <person name="Vigilant L."/>
            <person name="Vilella A.J."/>
            <person name="Whitener W."/>
            <person name="Zhu B."/>
            <person name="Cooper D.N."/>
            <person name="de Jong P."/>
            <person name="Dermitzakis E.T."/>
            <person name="Eichler E.E."/>
            <person name="Flicek P."/>
            <person name="Goldman N."/>
            <person name="Mundy N.I."/>
            <person name="Ning Z."/>
            <person name="Odom D.T."/>
            <person name="Ponting C.P."/>
            <person name="Quail M.A."/>
            <person name="Ryder O.A."/>
            <person name="Searle S.M."/>
            <person name="Warren W.C."/>
            <person name="Wilson R.K."/>
            <person name="Schierup M.H."/>
            <person name="Rogers J."/>
            <person name="Tyler-Smith C."/>
            <person name="Durbin R."/>
        </authorList>
    </citation>
    <scope>NUCLEOTIDE SEQUENCE [LARGE SCALE GENOMIC DNA]</scope>
</reference>
<organism evidence="1 2">
    <name type="scientific">Gorilla gorilla gorilla</name>
    <name type="common">Western lowland gorilla</name>
    <dbReference type="NCBI Taxonomy" id="9595"/>
    <lineage>
        <taxon>Eukaryota</taxon>
        <taxon>Metazoa</taxon>
        <taxon>Chordata</taxon>
        <taxon>Craniata</taxon>
        <taxon>Vertebrata</taxon>
        <taxon>Euteleostomi</taxon>
        <taxon>Mammalia</taxon>
        <taxon>Eutheria</taxon>
        <taxon>Euarchontoglires</taxon>
        <taxon>Primates</taxon>
        <taxon>Haplorrhini</taxon>
        <taxon>Catarrhini</taxon>
        <taxon>Hominidae</taxon>
        <taxon>Gorilla</taxon>
    </lineage>
</organism>
<dbReference type="Proteomes" id="UP000001519">
    <property type="component" value="Chromosome 8"/>
</dbReference>
<dbReference type="EMBL" id="CABD030058249">
    <property type="status" value="NOT_ANNOTATED_CDS"/>
    <property type="molecule type" value="Genomic_DNA"/>
</dbReference>
<reference evidence="1" key="3">
    <citation type="submission" date="2025-08" db="UniProtKB">
        <authorList>
            <consortium name="Ensembl"/>
        </authorList>
    </citation>
    <scope>IDENTIFICATION</scope>
</reference>
<accession>A0A2I2ZHH8</accession>
<reference evidence="1" key="4">
    <citation type="submission" date="2025-09" db="UniProtKB">
        <authorList>
            <consortium name="Ensembl"/>
        </authorList>
    </citation>
    <scope>IDENTIFICATION</scope>
</reference>
<dbReference type="OMA" id="SHLFVIY"/>